<comment type="function">
    <text evidence="4">Part of the outer membrane protein assembly complex, which is involved in assembly and insertion of beta-barrel proteins into the outer membrane.</text>
</comment>
<keyword evidence="7" id="KW-1185">Reference proteome</keyword>
<evidence type="ECO:0000313" key="7">
    <source>
        <dbReference type="Proteomes" id="UP000199675"/>
    </source>
</evidence>
<evidence type="ECO:0000256" key="1">
    <source>
        <dbReference type="ARBA" id="ARBA00022729"/>
    </source>
</evidence>
<dbReference type="STRING" id="488533.SAMN04487960_109117"/>
<evidence type="ECO:0000256" key="4">
    <source>
        <dbReference type="HAMAP-Rule" id="MF_00923"/>
    </source>
</evidence>
<dbReference type="InterPro" id="IPR015943">
    <property type="entry name" value="WD40/YVTN_repeat-like_dom_sf"/>
</dbReference>
<sequence length="384" mass="42016">MPFNLRRLWFAGVVASALVGCSSSDSFEEPLPVPDVVSSVELEEVWDVTIGDGFDEQYLQLSPLYAGDVIYVVSADGQLIAVDSEQGTFIWTRNLESRILAGVGGDPGHLYVVTGDAELLALNPESGEALWQVPLPNEVIGTPRSNGQVVVAQTNDGKVLAFDTATGEKRWQYDGVIPVLTLRAAASPLVGRDMTLVSFANGRVFALDSRSGQPLWQYSVGEPQGRTELERLVDVTSEPLIMEGVALVTGYQGKLALIDLRSGQEIWSRESSSLRSPVIAEGNIYVAEANGKIQAYDGNTRRVVWTQEQLGWRQTTQPLVVDDYLLVGDYEGYIHLLSLEDGSFQGQLEFDDDGLLVPMQRIGDRVLVYGNSGKLTLFELESRD</sequence>
<dbReference type="AlphaFoldDB" id="A0A1H3BQ90"/>
<protein>
    <recommendedName>
        <fullName evidence="4">Outer membrane protein assembly factor BamB</fullName>
    </recommendedName>
</protein>
<keyword evidence="2 4" id="KW-0472">Membrane</keyword>
<reference evidence="6 7" key="1">
    <citation type="submission" date="2016-10" db="EMBL/GenBank/DDBJ databases">
        <authorList>
            <person name="de Groot N.N."/>
        </authorList>
    </citation>
    <scope>NUCLEOTIDE SEQUENCE [LARGE SCALE GENOMIC DNA]</scope>
    <source>
        <strain evidence="6 7">CGMCC 1.7059</strain>
    </source>
</reference>
<dbReference type="SMART" id="SM00564">
    <property type="entry name" value="PQQ"/>
    <property type="match status" value="7"/>
</dbReference>
<evidence type="ECO:0000256" key="2">
    <source>
        <dbReference type="ARBA" id="ARBA00023136"/>
    </source>
</evidence>
<dbReference type="PANTHER" id="PTHR34512">
    <property type="entry name" value="CELL SURFACE PROTEIN"/>
    <property type="match status" value="1"/>
</dbReference>
<proteinExistence type="inferred from homology"/>
<dbReference type="EMBL" id="FNNE01000009">
    <property type="protein sequence ID" value="SDX43965.1"/>
    <property type="molecule type" value="Genomic_DNA"/>
</dbReference>
<dbReference type="GO" id="GO:0009279">
    <property type="term" value="C:cell outer membrane"/>
    <property type="evidence" value="ECO:0007669"/>
    <property type="project" value="UniProtKB-SubCell"/>
</dbReference>
<organism evidence="6 7">
    <name type="scientific">Marinobacter mobilis</name>
    <dbReference type="NCBI Taxonomy" id="488533"/>
    <lineage>
        <taxon>Bacteria</taxon>
        <taxon>Pseudomonadati</taxon>
        <taxon>Pseudomonadota</taxon>
        <taxon>Gammaproteobacteria</taxon>
        <taxon>Pseudomonadales</taxon>
        <taxon>Marinobacteraceae</taxon>
        <taxon>Marinobacter</taxon>
    </lineage>
</organism>
<dbReference type="Gene3D" id="2.130.10.10">
    <property type="entry name" value="YVTN repeat-like/Quinoprotein amine dehydrogenase"/>
    <property type="match status" value="1"/>
</dbReference>
<dbReference type="Pfam" id="PF13360">
    <property type="entry name" value="PQQ_2"/>
    <property type="match status" value="1"/>
</dbReference>
<accession>A0A1H3BQ90</accession>
<dbReference type="HAMAP" id="MF_00923">
    <property type="entry name" value="OM_assembly_BamB"/>
    <property type="match status" value="1"/>
</dbReference>
<dbReference type="GO" id="GO:0051205">
    <property type="term" value="P:protein insertion into membrane"/>
    <property type="evidence" value="ECO:0007669"/>
    <property type="project" value="UniProtKB-UniRule"/>
</dbReference>
<dbReference type="PROSITE" id="PS51257">
    <property type="entry name" value="PROKAR_LIPOPROTEIN"/>
    <property type="match status" value="1"/>
</dbReference>
<dbReference type="InterPro" id="IPR017687">
    <property type="entry name" value="BamB"/>
</dbReference>
<evidence type="ECO:0000259" key="5">
    <source>
        <dbReference type="Pfam" id="PF13360"/>
    </source>
</evidence>
<dbReference type="Proteomes" id="UP000199675">
    <property type="component" value="Unassembled WGS sequence"/>
</dbReference>
<evidence type="ECO:0000313" key="6">
    <source>
        <dbReference type="EMBL" id="SDX43965.1"/>
    </source>
</evidence>
<dbReference type="GO" id="GO:0043165">
    <property type="term" value="P:Gram-negative-bacterium-type cell outer membrane assembly"/>
    <property type="evidence" value="ECO:0007669"/>
    <property type="project" value="UniProtKB-UniRule"/>
</dbReference>
<keyword evidence="3 4" id="KW-0998">Cell outer membrane</keyword>
<keyword evidence="1 4" id="KW-0732">Signal</keyword>
<evidence type="ECO:0000256" key="3">
    <source>
        <dbReference type="ARBA" id="ARBA00023237"/>
    </source>
</evidence>
<dbReference type="OrthoDB" id="5173551at2"/>
<dbReference type="PANTHER" id="PTHR34512:SF30">
    <property type="entry name" value="OUTER MEMBRANE PROTEIN ASSEMBLY FACTOR BAMB"/>
    <property type="match status" value="1"/>
</dbReference>
<keyword evidence="4" id="KW-0449">Lipoprotein</keyword>
<dbReference type="InterPro" id="IPR002372">
    <property type="entry name" value="PQQ_rpt_dom"/>
</dbReference>
<dbReference type="NCBIfam" id="TIGR03300">
    <property type="entry name" value="assembly_YfgL"/>
    <property type="match status" value="1"/>
</dbReference>
<comment type="subunit">
    <text evidence="4">Part of the Bam complex.</text>
</comment>
<comment type="similarity">
    <text evidence="4">Belongs to the BamB family.</text>
</comment>
<name>A0A1H3BQ90_9GAMM</name>
<dbReference type="SUPFAM" id="SSF50998">
    <property type="entry name" value="Quinoprotein alcohol dehydrogenase-like"/>
    <property type="match status" value="1"/>
</dbReference>
<feature type="domain" description="Pyrrolo-quinoline quinone repeat" evidence="5">
    <location>
        <begin position="81"/>
        <end position="307"/>
    </location>
</feature>
<dbReference type="InterPro" id="IPR011047">
    <property type="entry name" value="Quinoprotein_ADH-like_sf"/>
</dbReference>
<gene>
    <name evidence="4" type="primary">bamB</name>
    <name evidence="6" type="ORF">SAMN04487960_109117</name>
</gene>
<dbReference type="RefSeq" id="WP_091816097.1">
    <property type="nucleotide sequence ID" value="NZ_FNNE01000009.1"/>
</dbReference>
<comment type="subcellular location">
    <subcellularLocation>
        <location evidence="4">Cell outer membrane</location>
        <topology evidence="4">Lipid-anchor</topology>
    </subcellularLocation>
</comment>
<keyword evidence="4" id="KW-0564">Palmitate</keyword>
<dbReference type="InterPro" id="IPR018391">
    <property type="entry name" value="PQQ_b-propeller_rpt"/>
</dbReference>